<dbReference type="CDD" id="cd00430">
    <property type="entry name" value="PLPDE_III_AR"/>
    <property type="match status" value="1"/>
</dbReference>
<comment type="function">
    <text evidence="7">Catalyzes the interconversion of L-alanine and D-alanine. May also act on other amino acids.</text>
</comment>
<dbReference type="SUPFAM" id="SSF51419">
    <property type="entry name" value="PLP-binding barrel"/>
    <property type="match status" value="1"/>
</dbReference>
<dbReference type="GO" id="GO:0005829">
    <property type="term" value="C:cytosol"/>
    <property type="evidence" value="ECO:0007669"/>
    <property type="project" value="TreeGrafter"/>
</dbReference>
<comment type="caution">
    <text evidence="11">The sequence shown here is derived from an EMBL/GenBank/DDBJ whole genome shotgun (WGS) entry which is preliminary data.</text>
</comment>
<comment type="pathway">
    <text evidence="7">Amino-acid biosynthesis; D-alanine biosynthesis; D-alanine from L-alanine: step 1/1.</text>
</comment>
<feature type="modified residue" description="N6-(pyridoxal phosphate)lysine" evidence="7 8">
    <location>
        <position position="51"/>
    </location>
</feature>
<evidence type="ECO:0000256" key="7">
    <source>
        <dbReference type="HAMAP-Rule" id="MF_01201"/>
    </source>
</evidence>
<evidence type="ECO:0000256" key="9">
    <source>
        <dbReference type="PIRSR" id="PIRSR600821-52"/>
    </source>
</evidence>
<dbReference type="InterPro" id="IPR011079">
    <property type="entry name" value="Ala_racemase_C"/>
</dbReference>
<evidence type="ECO:0000259" key="10">
    <source>
        <dbReference type="SMART" id="SM01005"/>
    </source>
</evidence>
<feature type="active site" description="Proton acceptor; specific for D-alanine" evidence="7">
    <location>
        <position position="51"/>
    </location>
</feature>
<dbReference type="GO" id="GO:0030170">
    <property type="term" value="F:pyridoxal phosphate binding"/>
    <property type="evidence" value="ECO:0007669"/>
    <property type="project" value="UniProtKB-UniRule"/>
</dbReference>
<name>A0A2S3W4W4_9PROT</name>
<accession>A0A2S3W4W4</accession>
<proteinExistence type="inferred from homology"/>
<evidence type="ECO:0000256" key="5">
    <source>
        <dbReference type="ARBA" id="ARBA00022898"/>
    </source>
</evidence>
<dbReference type="Proteomes" id="UP000237344">
    <property type="component" value="Unassembled WGS sequence"/>
</dbReference>
<feature type="domain" description="Alanine racemase C-terminal" evidence="10">
    <location>
        <begin position="251"/>
        <end position="377"/>
    </location>
</feature>
<dbReference type="InterPro" id="IPR020622">
    <property type="entry name" value="Ala_racemase_pyridoxalP-BS"/>
</dbReference>
<evidence type="ECO:0000313" key="11">
    <source>
        <dbReference type="EMBL" id="POF63915.1"/>
    </source>
</evidence>
<dbReference type="AlphaFoldDB" id="A0A2S3W4W4"/>
<evidence type="ECO:0000256" key="6">
    <source>
        <dbReference type="ARBA" id="ARBA00023235"/>
    </source>
</evidence>
<evidence type="ECO:0000256" key="2">
    <source>
        <dbReference type="ARBA" id="ARBA00001933"/>
    </source>
</evidence>
<evidence type="ECO:0000313" key="12">
    <source>
        <dbReference type="Proteomes" id="UP000237344"/>
    </source>
</evidence>
<dbReference type="Gene3D" id="3.20.20.10">
    <property type="entry name" value="Alanine racemase"/>
    <property type="match status" value="1"/>
</dbReference>
<keyword evidence="12" id="KW-1185">Reference proteome</keyword>
<dbReference type="NCBIfam" id="TIGR00492">
    <property type="entry name" value="alr"/>
    <property type="match status" value="1"/>
</dbReference>
<reference evidence="11 12" key="1">
    <citation type="submission" date="2018-01" db="EMBL/GenBank/DDBJ databases">
        <title>Draft Genome Sequence of Komagataeibacter maltaceti LMG 1529, a Vinegar Producing Acetic Acid Bacterium Isolated from Malt Vinegar Brewery Acetifiers.</title>
        <authorList>
            <person name="Zhang Q."/>
            <person name="Hollensteiner J."/>
            <person name="Poehlein A."/>
            <person name="Daniel R."/>
        </authorList>
    </citation>
    <scope>NUCLEOTIDE SEQUENCE [LARGE SCALE GENOMIC DNA]</scope>
    <source>
        <strain evidence="11 12">LMG 1529</strain>
    </source>
</reference>
<dbReference type="InterPro" id="IPR029066">
    <property type="entry name" value="PLP-binding_barrel"/>
</dbReference>
<dbReference type="SUPFAM" id="SSF50621">
    <property type="entry name" value="Alanine racemase C-terminal domain-like"/>
    <property type="match status" value="1"/>
</dbReference>
<dbReference type="InterPro" id="IPR000821">
    <property type="entry name" value="Ala_racemase"/>
</dbReference>
<keyword evidence="5 7" id="KW-0663">Pyridoxal phosphate</keyword>
<dbReference type="Pfam" id="PF01168">
    <property type="entry name" value="Ala_racemase_N"/>
    <property type="match status" value="1"/>
</dbReference>
<comment type="similarity">
    <text evidence="3 7">Belongs to the alanine racemase family.</text>
</comment>
<evidence type="ECO:0000256" key="1">
    <source>
        <dbReference type="ARBA" id="ARBA00000316"/>
    </source>
</evidence>
<dbReference type="Gene3D" id="2.40.37.10">
    <property type="entry name" value="Lyase, Ornithine Decarboxylase, Chain A, domain 1"/>
    <property type="match status" value="1"/>
</dbReference>
<dbReference type="EC" id="5.1.1.1" evidence="4 7"/>
<dbReference type="Pfam" id="PF00842">
    <property type="entry name" value="Ala_racemase_C"/>
    <property type="match status" value="1"/>
</dbReference>
<dbReference type="GO" id="GO:0008784">
    <property type="term" value="F:alanine racemase activity"/>
    <property type="evidence" value="ECO:0007669"/>
    <property type="project" value="UniProtKB-UniRule"/>
</dbReference>
<feature type="binding site" evidence="7 9">
    <location>
        <position position="320"/>
    </location>
    <ligand>
        <name>substrate</name>
    </ligand>
</feature>
<feature type="binding site" evidence="7 9">
    <location>
        <position position="150"/>
    </location>
    <ligand>
        <name>substrate</name>
    </ligand>
</feature>
<dbReference type="RefSeq" id="WP_167400085.1">
    <property type="nucleotide sequence ID" value="NZ_NKUE01000009.1"/>
</dbReference>
<keyword evidence="6 7" id="KW-0413">Isomerase</keyword>
<gene>
    <name evidence="11" type="primary">alr</name>
    <name evidence="11" type="ORF">KMAL_04480</name>
</gene>
<evidence type="ECO:0000256" key="4">
    <source>
        <dbReference type="ARBA" id="ARBA00013089"/>
    </source>
</evidence>
<dbReference type="InterPro" id="IPR001608">
    <property type="entry name" value="Ala_racemase_N"/>
</dbReference>
<evidence type="ECO:0000256" key="8">
    <source>
        <dbReference type="PIRSR" id="PIRSR600821-50"/>
    </source>
</evidence>
<comment type="cofactor">
    <cofactor evidence="2 7 8">
        <name>pyridoxal 5'-phosphate</name>
        <dbReference type="ChEBI" id="CHEBI:597326"/>
    </cofactor>
</comment>
<dbReference type="EMBL" id="POTC01000003">
    <property type="protein sequence ID" value="POF63915.1"/>
    <property type="molecule type" value="Genomic_DNA"/>
</dbReference>
<feature type="active site" description="Proton acceptor; specific for L-alanine" evidence="7">
    <location>
        <position position="272"/>
    </location>
</feature>
<dbReference type="InterPro" id="IPR009006">
    <property type="entry name" value="Ala_racemase/Decarboxylase_C"/>
</dbReference>
<dbReference type="UniPathway" id="UPA00042">
    <property type="reaction ID" value="UER00497"/>
</dbReference>
<dbReference type="PROSITE" id="PS00395">
    <property type="entry name" value="ALANINE_RACEMASE"/>
    <property type="match status" value="1"/>
</dbReference>
<dbReference type="HAMAP" id="MF_01201">
    <property type="entry name" value="Ala_racemase"/>
    <property type="match status" value="1"/>
</dbReference>
<sequence length="380" mass="40122">MSPSPTPAISSHWPRHRAGATLRIDLDAIAANYRLVRDRVGPRTTCAAVVKADAYGLGLAQVAPALQRAGADHFYVAHLEEGIALRPHVTATTRIFVLHGPLPGTEEEFVAHGLTPVLNSAEQIAGWRALARQQEKVLPAVVQLDTGMSRFGLSMDDVRAIADDADLLAGIEPTLVISHLACADTPHNPANARQRARLLEMAALLPAAPLALSASSGIFLGPEYHFDMVRPGAALYGIAPNEDAPNPLRPVVRLSARILQVRDIAAGDGVGYGLTYRAPGPRRIATIGAGYADGCLRQGASQGAAWFGTTRLPILGRISMDSITIDITDVPAGQLGPDMAVDLLGPQHDVDAAARAAGTIGYEILTSLGHRYHRTYVAGG</sequence>
<evidence type="ECO:0000256" key="3">
    <source>
        <dbReference type="ARBA" id="ARBA00007880"/>
    </source>
</evidence>
<organism evidence="11 12">
    <name type="scientific">Novacetimonas maltaceti</name>
    <dbReference type="NCBI Taxonomy" id="1203393"/>
    <lineage>
        <taxon>Bacteria</taxon>
        <taxon>Pseudomonadati</taxon>
        <taxon>Pseudomonadota</taxon>
        <taxon>Alphaproteobacteria</taxon>
        <taxon>Acetobacterales</taxon>
        <taxon>Acetobacteraceae</taxon>
        <taxon>Novacetimonas</taxon>
    </lineage>
</organism>
<comment type="catalytic activity">
    <reaction evidence="1 7">
        <text>L-alanine = D-alanine</text>
        <dbReference type="Rhea" id="RHEA:20249"/>
        <dbReference type="ChEBI" id="CHEBI:57416"/>
        <dbReference type="ChEBI" id="CHEBI:57972"/>
        <dbReference type="EC" id="5.1.1.1"/>
    </reaction>
</comment>
<dbReference type="PANTHER" id="PTHR30511:SF0">
    <property type="entry name" value="ALANINE RACEMASE, CATABOLIC-RELATED"/>
    <property type="match status" value="1"/>
</dbReference>
<dbReference type="PRINTS" id="PR00992">
    <property type="entry name" value="ALARACEMASE"/>
</dbReference>
<dbReference type="PANTHER" id="PTHR30511">
    <property type="entry name" value="ALANINE RACEMASE"/>
    <property type="match status" value="1"/>
</dbReference>
<dbReference type="SMART" id="SM01005">
    <property type="entry name" value="Ala_racemase_C"/>
    <property type="match status" value="1"/>
</dbReference>
<dbReference type="GO" id="GO:0030632">
    <property type="term" value="P:D-alanine biosynthetic process"/>
    <property type="evidence" value="ECO:0007669"/>
    <property type="project" value="UniProtKB-UniRule"/>
</dbReference>
<protein>
    <recommendedName>
        <fullName evidence="4 7">Alanine racemase</fullName>
        <ecNumber evidence="4 7">5.1.1.1</ecNumber>
    </recommendedName>
</protein>